<dbReference type="InterPro" id="IPR041633">
    <property type="entry name" value="Polbeta"/>
</dbReference>
<accession>A0ABX1PI79</accession>
<dbReference type="RefSeq" id="WP_169117074.1">
    <property type="nucleotide sequence ID" value="NZ_WTVG02000039.1"/>
</dbReference>
<organism evidence="2 3">
    <name type="scientific">Aromatoleum anaerobium</name>
    <dbReference type="NCBI Taxonomy" id="182180"/>
    <lineage>
        <taxon>Bacteria</taxon>
        <taxon>Pseudomonadati</taxon>
        <taxon>Pseudomonadota</taxon>
        <taxon>Betaproteobacteria</taxon>
        <taxon>Rhodocyclales</taxon>
        <taxon>Rhodocyclaceae</taxon>
        <taxon>Aromatoleum</taxon>
    </lineage>
</organism>
<protein>
    <recommendedName>
        <fullName evidence="1">Polymerase beta nucleotidyltransferase domain-containing protein</fullName>
    </recommendedName>
</protein>
<keyword evidence="3" id="KW-1185">Reference proteome</keyword>
<feature type="domain" description="Polymerase beta nucleotidyltransferase" evidence="1">
    <location>
        <begin position="14"/>
        <end position="51"/>
    </location>
</feature>
<dbReference type="Proteomes" id="UP000615989">
    <property type="component" value="Unassembled WGS sequence"/>
</dbReference>
<evidence type="ECO:0000313" key="2">
    <source>
        <dbReference type="EMBL" id="NMG23658.1"/>
    </source>
</evidence>
<dbReference type="InterPro" id="IPR043519">
    <property type="entry name" value="NT_sf"/>
</dbReference>
<evidence type="ECO:0000313" key="3">
    <source>
        <dbReference type="Proteomes" id="UP000615989"/>
    </source>
</evidence>
<gene>
    <name evidence="2" type="ORF">GO606_02775</name>
</gene>
<proteinExistence type="predicted"/>
<sequence>MVISIETLSEMVASWAATEPVVEKAYLFGSRVRGDNRHDSDLDVAIEITTRRGDSGSLATWIAEAAQLRCSISLRIPFAVDLQWYGGPIETPVVHAGLIVGSRIVYERPAQQGAAGDAPQAARP</sequence>
<dbReference type="EMBL" id="WTVG01000005">
    <property type="protein sequence ID" value="NMG23658.1"/>
    <property type="molecule type" value="Genomic_DNA"/>
</dbReference>
<dbReference type="Pfam" id="PF18765">
    <property type="entry name" value="Polbeta"/>
    <property type="match status" value="1"/>
</dbReference>
<dbReference type="CDD" id="cd05403">
    <property type="entry name" value="NT_KNTase_like"/>
    <property type="match status" value="1"/>
</dbReference>
<reference evidence="2" key="1">
    <citation type="submission" date="2019-12" db="EMBL/GenBank/DDBJ databases">
        <title>Comparative genomics gives insights into the taxonomy of the Azoarcus-Aromatoleum group and reveals separate origins of nif in the plant-associated Azoarcus and non-plant-associated Aromatoleum sub-groups.</title>
        <authorList>
            <person name="Lafos M."/>
            <person name="Maluk M."/>
            <person name="Batista M."/>
            <person name="Junghare M."/>
            <person name="Carmona M."/>
            <person name="Faoro H."/>
            <person name="Cruz L.M."/>
            <person name="Battistoni F."/>
            <person name="De Souza E."/>
            <person name="Pedrosa F."/>
            <person name="Chen W.-M."/>
            <person name="Poole P.S."/>
            <person name="Dixon R.A."/>
            <person name="James E.K."/>
        </authorList>
    </citation>
    <scope>NUCLEOTIDE SEQUENCE</scope>
    <source>
        <strain evidence="2">LuFRes1</strain>
    </source>
</reference>
<name>A0ABX1PI79_9RHOO</name>
<dbReference type="Gene3D" id="3.30.460.10">
    <property type="entry name" value="Beta Polymerase, domain 2"/>
    <property type="match status" value="1"/>
</dbReference>
<evidence type="ECO:0000259" key="1">
    <source>
        <dbReference type="Pfam" id="PF18765"/>
    </source>
</evidence>
<comment type="caution">
    <text evidence="2">The sequence shown here is derived from an EMBL/GenBank/DDBJ whole genome shotgun (WGS) entry which is preliminary data.</text>
</comment>
<dbReference type="SUPFAM" id="SSF81301">
    <property type="entry name" value="Nucleotidyltransferase"/>
    <property type="match status" value="1"/>
</dbReference>